<protein>
    <submittedName>
        <fullName evidence="1">Uncharacterized protein</fullName>
    </submittedName>
</protein>
<keyword evidence="2" id="KW-1185">Reference proteome</keyword>
<dbReference type="AlphaFoldDB" id="A0A7Y0L733"/>
<proteinExistence type="predicted"/>
<reference evidence="1 2" key="1">
    <citation type="submission" date="2020-04" db="EMBL/GenBank/DDBJ databases">
        <authorList>
            <person name="Zhang R."/>
            <person name="Schippers A."/>
        </authorList>
    </citation>
    <scope>NUCLEOTIDE SEQUENCE [LARGE SCALE GENOMIC DNA]</scope>
    <source>
        <strain evidence="1 2">DSM 109850</strain>
    </source>
</reference>
<dbReference type="RefSeq" id="WP_169101102.1">
    <property type="nucleotide sequence ID" value="NZ_JABBVZ010000059.1"/>
</dbReference>
<comment type="caution">
    <text evidence="1">The sequence shown here is derived from an EMBL/GenBank/DDBJ whole genome shotgun (WGS) entry which is preliminary data.</text>
</comment>
<dbReference type="Proteomes" id="UP000533476">
    <property type="component" value="Unassembled WGS sequence"/>
</dbReference>
<sequence length="119" mass="13454">RVELTGYSTCGATASRTDYAHKLLGLVLGAVLYRRRALITDTLWWAREAYRRQAIMEALRLLSQGGAQSLEEVVKRVEKALGHNLTGPEREWARLVWNGINYRQDRDAKGGKRDNEGAL</sequence>
<evidence type="ECO:0000313" key="1">
    <source>
        <dbReference type="EMBL" id="NMP23640.1"/>
    </source>
</evidence>
<feature type="non-terminal residue" evidence="1">
    <location>
        <position position="1"/>
    </location>
</feature>
<gene>
    <name evidence="1" type="ORF">HIJ39_14955</name>
</gene>
<accession>A0A7Y0L733</accession>
<name>A0A7Y0L733_9FIRM</name>
<organism evidence="1 2">
    <name type="scientific">Sulfobacillus harzensis</name>
    <dbReference type="NCBI Taxonomy" id="2729629"/>
    <lineage>
        <taxon>Bacteria</taxon>
        <taxon>Bacillati</taxon>
        <taxon>Bacillota</taxon>
        <taxon>Clostridia</taxon>
        <taxon>Eubacteriales</taxon>
        <taxon>Clostridiales Family XVII. Incertae Sedis</taxon>
        <taxon>Sulfobacillus</taxon>
    </lineage>
</organism>
<evidence type="ECO:0000313" key="2">
    <source>
        <dbReference type="Proteomes" id="UP000533476"/>
    </source>
</evidence>
<dbReference type="EMBL" id="JABBVZ010000059">
    <property type="protein sequence ID" value="NMP23640.1"/>
    <property type="molecule type" value="Genomic_DNA"/>
</dbReference>